<comment type="cofactor">
    <cofactor evidence="1">
        <name>[3Fe-4S] cluster</name>
        <dbReference type="ChEBI" id="CHEBI:21137"/>
    </cofactor>
</comment>
<keyword evidence="5" id="KW-0408">Iron</keyword>
<gene>
    <name evidence="8" type="ORF">ORV05_06600</name>
</gene>
<dbReference type="Gene3D" id="3.30.70.20">
    <property type="match status" value="1"/>
</dbReference>
<keyword evidence="6" id="KW-0411">Iron-sulfur</keyword>
<evidence type="ECO:0000256" key="3">
    <source>
        <dbReference type="ARBA" id="ARBA00022723"/>
    </source>
</evidence>
<keyword evidence="3" id="KW-0479">Metal-binding</keyword>
<name>A0ABY7B9Q9_9PSEU</name>
<keyword evidence="4" id="KW-0249">Electron transport</keyword>
<accession>A0ABY7B9Q9</accession>
<protein>
    <submittedName>
        <fullName evidence="8">Ferredoxin</fullName>
    </submittedName>
</protein>
<sequence length="63" mass="7113">MRVGVDRELCEANEVCVGFAPAVFELDDDENLVIKQEEVSEEEVERVTQAVASCPRNALFKRE</sequence>
<organism evidence="8 9">
    <name type="scientific">Amycolatopsis cynarae</name>
    <dbReference type="NCBI Taxonomy" id="2995223"/>
    <lineage>
        <taxon>Bacteria</taxon>
        <taxon>Bacillati</taxon>
        <taxon>Actinomycetota</taxon>
        <taxon>Actinomycetes</taxon>
        <taxon>Pseudonocardiales</taxon>
        <taxon>Pseudonocardiaceae</taxon>
        <taxon>Amycolatopsis</taxon>
    </lineage>
</organism>
<dbReference type="Proteomes" id="UP001163203">
    <property type="component" value="Chromosome"/>
</dbReference>
<dbReference type="Pfam" id="PF13370">
    <property type="entry name" value="Fer4_13"/>
    <property type="match status" value="1"/>
</dbReference>
<evidence type="ECO:0000256" key="7">
    <source>
        <dbReference type="ARBA" id="ARBA00023291"/>
    </source>
</evidence>
<dbReference type="SUPFAM" id="SSF54862">
    <property type="entry name" value="4Fe-4S ferredoxins"/>
    <property type="match status" value="1"/>
</dbReference>
<keyword evidence="7" id="KW-0003">3Fe-4S</keyword>
<evidence type="ECO:0000256" key="6">
    <source>
        <dbReference type="ARBA" id="ARBA00023014"/>
    </source>
</evidence>
<dbReference type="PANTHER" id="PTHR36923:SF3">
    <property type="entry name" value="FERREDOXIN"/>
    <property type="match status" value="1"/>
</dbReference>
<keyword evidence="9" id="KW-1185">Reference proteome</keyword>
<keyword evidence="2" id="KW-0813">Transport</keyword>
<evidence type="ECO:0000256" key="5">
    <source>
        <dbReference type="ARBA" id="ARBA00023004"/>
    </source>
</evidence>
<dbReference type="EMBL" id="CP113836">
    <property type="protein sequence ID" value="WAL67448.1"/>
    <property type="molecule type" value="Genomic_DNA"/>
</dbReference>
<evidence type="ECO:0000256" key="4">
    <source>
        <dbReference type="ARBA" id="ARBA00022982"/>
    </source>
</evidence>
<proteinExistence type="predicted"/>
<reference evidence="8" key="1">
    <citation type="submission" date="2022-11" db="EMBL/GenBank/DDBJ databases">
        <authorList>
            <person name="Mo P."/>
        </authorList>
    </citation>
    <scope>NUCLEOTIDE SEQUENCE</scope>
    <source>
        <strain evidence="8">HUAS 11-8</strain>
    </source>
</reference>
<dbReference type="PANTHER" id="PTHR36923">
    <property type="entry name" value="FERREDOXIN"/>
    <property type="match status" value="1"/>
</dbReference>
<evidence type="ECO:0000256" key="1">
    <source>
        <dbReference type="ARBA" id="ARBA00001927"/>
    </source>
</evidence>
<dbReference type="InterPro" id="IPR051269">
    <property type="entry name" value="Fe-S_cluster_ET"/>
</dbReference>
<evidence type="ECO:0000313" key="9">
    <source>
        <dbReference type="Proteomes" id="UP001163203"/>
    </source>
</evidence>
<evidence type="ECO:0000256" key="2">
    <source>
        <dbReference type="ARBA" id="ARBA00022448"/>
    </source>
</evidence>
<evidence type="ECO:0000313" key="8">
    <source>
        <dbReference type="EMBL" id="WAL67448.1"/>
    </source>
</evidence>
<dbReference type="RefSeq" id="WP_268757552.1">
    <property type="nucleotide sequence ID" value="NZ_CP113836.1"/>
</dbReference>